<proteinExistence type="predicted"/>
<accession>A0ABN0WJP3</accession>
<sequence length="61" mass="6734">MSSKFRAILSIICGVLLCTVGLIRLLTESFSFIPLIFAVGGLFGFIGWILELKKINSTKEQ</sequence>
<dbReference type="EMBL" id="BAAADJ010000057">
    <property type="protein sequence ID" value="GAA0339922.1"/>
    <property type="molecule type" value="Genomic_DNA"/>
</dbReference>
<organism evidence="2 3">
    <name type="scientific">Bacillus carboniphilus</name>
    <dbReference type="NCBI Taxonomy" id="86663"/>
    <lineage>
        <taxon>Bacteria</taxon>
        <taxon>Bacillati</taxon>
        <taxon>Bacillota</taxon>
        <taxon>Bacilli</taxon>
        <taxon>Bacillales</taxon>
        <taxon>Bacillaceae</taxon>
        <taxon>Bacillus</taxon>
    </lineage>
</organism>
<evidence type="ECO:0000313" key="2">
    <source>
        <dbReference type="EMBL" id="GAA0339922.1"/>
    </source>
</evidence>
<feature type="transmembrane region" description="Helical" evidence="1">
    <location>
        <begin position="32"/>
        <end position="50"/>
    </location>
</feature>
<dbReference type="Proteomes" id="UP001500782">
    <property type="component" value="Unassembled WGS sequence"/>
</dbReference>
<feature type="transmembrane region" description="Helical" evidence="1">
    <location>
        <begin position="7"/>
        <end position="26"/>
    </location>
</feature>
<dbReference type="RefSeq" id="WP_343801316.1">
    <property type="nucleotide sequence ID" value="NZ_BAAADJ010000057.1"/>
</dbReference>
<keyword evidence="3" id="KW-1185">Reference proteome</keyword>
<keyword evidence="1" id="KW-1133">Transmembrane helix</keyword>
<evidence type="ECO:0000256" key="1">
    <source>
        <dbReference type="SAM" id="Phobius"/>
    </source>
</evidence>
<keyword evidence="1" id="KW-0472">Membrane</keyword>
<protein>
    <submittedName>
        <fullName evidence="2">Uncharacterized protein</fullName>
    </submittedName>
</protein>
<name>A0ABN0WJP3_9BACI</name>
<keyword evidence="1" id="KW-0812">Transmembrane</keyword>
<reference evidence="2 3" key="1">
    <citation type="journal article" date="2019" name="Int. J. Syst. Evol. Microbiol.">
        <title>The Global Catalogue of Microorganisms (GCM) 10K type strain sequencing project: providing services to taxonomists for standard genome sequencing and annotation.</title>
        <authorList>
            <consortium name="The Broad Institute Genomics Platform"/>
            <consortium name="The Broad Institute Genome Sequencing Center for Infectious Disease"/>
            <person name="Wu L."/>
            <person name="Ma J."/>
        </authorList>
    </citation>
    <scope>NUCLEOTIDE SEQUENCE [LARGE SCALE GENOMIC DNA]</scope>
    <source>
        <strain evidence="2 3">JCM 9731</strain>
    </source>
</reference>
<evidence type="ECO:0000313" key="3">
    <source>
        <dbReference type="Proteomes" id="UP001500782"/>
    </source>
</evidence>
<gene>
    <name evidence="2" type="ORF">GCM10008967_32880</name>
</gene>
<comment type="caution">
    <text evidence="2">The sequence shown here is derived from an EMBL/GenBank/DDBJ whole genome shotgun (WGS) entry which is preliminary data.</text>
</comment>